<evidence type="ECO:0000256" key="1">
    <source>
        <dbReference type="SAM" id="Phobius"/>
    </source>
</evidence>
<feature type="transmembrane region" description="Helical" evidence="1">
    <location>
        <begin position="111"/>
        <end position="132"/>
    </location>
</feature>
<keyword evidence="3" id="KW-1185">Reference proteome</keyword>
<feature type="transmembrane region" description="Helical" evidence="1">
    <location>
        <begin position="70"/>
        <end position="91"/>
    </location>
</feature>
<protein>
    <submittedName>
        <fullName evidence="2">Uncharacterized protein</fullName>
    </submittedName>
</protein>
<gene>
    <name evidence="2" type="ORF">JAO74_13135</name>
</gene>
<evidence type="ECO:0000313" key="2">
    <source>
        <dbReference type="EMBL" id="MBJ6122736.1"/>
    </source>
</evidence>
<dbReference type="Proteomes" id="UP000640426">
    <property type="component" value="Unassembled WGS sequence"/>
</dbReference>
<reference evidence="3" key="1">
    <citation type="submission" date="2020-12" db="EMBL/GenBank/DDBJ databases">
        <title>Hymenobacter sp.</title>
        <authorList>
            <person name="Kim M.K."/>
        </authorList>
    </citation>
    <scope>NUCLEOTIDE SEQUENCE [LARGE SCALE GENOMIC DNA]</scope>
    <source>
        <strain evidence="3">BT553</strain>
    </source>
</reference>
<sequence>MIATVAEGSDWIGRLLDLCEFAGVIGAGIGGLVVLFKNWRKRLGVVRWPRRRTALRRLHQLRQFHANPRLLIAYVARRGVGLAMVGSAILLNDALYAGDHIRALSGHPMTGLRWELLMAALAKLSFVTLLVLGGADTVERIDDWATFTKHEHGCWSRRRC</sequence>
<accession>A0ABS0XRT7</accession>
<comment type="caution">
    <text evidence="2">The sequence shown here is derived from an EMBL/GenBank/DDBJ whole genome shotgun (WGS) entry which is preliminary data.</text>
</comment>
<keyword evidence="1" id="KW-0472">Membrane</keyword>
<keyword evidence="1" id="KW-0812">Transmembrane</keyword>
<proteinExistence type="predicted"/>
<name>A0ABS0XRT7_9SPHN</name>
<dbReference type="RefSeq" id="WP_199038793.1">
    <property type="nucleotide sequence ID" value="NZ_JAELXS010000007.1"/>
</dbReference>
<dbReference type="EMBL" id="JAELXS010000007">
    <property type="protein sequence ID" value="MBJ6122736.1"/>
    <property type="molecule type" value="Genomic_DNA"/>
</dbReference>
<keyword evidence="1" id="KW-1133">Transmembrane helix</keyword>
<organism evidence="2 3">
    <name type="scientific">Sphingomonas mollis</name>
    <dbReference type="NCBI Taxonomy" id="2795726"/>
    <lineage>
        <taxon>Bacteria</taxon>
        <taxon>Pseudomonadati</taxon>
        <taxon>Pseudomonadota</taxon>
        <taxon>Alphaproteobacteria</taxon>
        <taxon>Sphingomonadales</taxon>
        <taxon>Sphingomonadaceae</taxon>
        <taxon>Sphingomonas</taxon>
    </lineage>
</organism>
<feature type="transmembrane region" description="Helical" evidence="1">
    <location>
        <begin position="21"/>
        <end position="39"/>
    </location>
</feature>
<evidence type="ECO:0000313" key="3">
    <source>
        <dbReference type="Proteomes" id="UP000640426"/>
    </source>
</evidence>